<evidence type="ECO:0000256" key="1">
    <source>
        <dbReference type="PROSITE-ProRule" id="PRU00042"/>
    </source>
</evidence>
<keyword evidence="4" id="KW-1185">Reference proteome</keyword>
<accession>A0A0K9P6R1</accession>
<dbReference type="OrthoDB" id="3518456at2759"/>
<dbReference type="Proteomes" id="UP000036987">
    <property type="component" value="Unassembled WGS sequence"/>
</dbReference>
<organism evidence="3 4">
    <name type="scientific">Zostera marina</name>
    <name type="common">Eelgrass</name>
    <dbReference type="NCBI Taxonomy" id="29655"/>
    <lineage>
        <taxon>Eukaryota</taxon>
        <taxon>Viridiplantae</taxon>
        <taxon>Streptophyta</taxon>
        <taxon>Embryophyta</taxon>
        <taxon>Tracheophyta</taxon>
        <taxon>Spermatophyta</taxon>
        <taxon>Magnoliopsida</taxon>
        <taxon>Liliopsida</taxon>
        <taxon>Zosteraceae</taxon>
        <taxon>Zostera</taxon>
    </lineage>
</organism>
<evidence type="ECO:0000259" key="2">
    <source>
        <dbReference type="PROSITE" id="PS50157"/>
    </source>
</evidence>
<dbReference type="InterPro" id="IPR013087">
    <property type="entry name" value="Znf_C2H2_type"/>
</dbReference>
<feature type="domain" description="C2H2-type" evidence="2">
    <location>
        <begin position="89"/>
        <end position="117"/>
    </location>
</feature>
<proteinExistence type="predicted"/>
<dbReference type="GO" id="GO:0008270">
    <property type="term" value="F:zinc ion binding"/>
    <property type="evidence" value="ECO:0007669"/>
    <property type="project" value="UniProtKB-KW"/>
</dbReference>
<evidence type="ECO:0000313" key="4">
    <source>
        <dbReference type="Proteomes" id="UP000036987"/>
    </source>
</evidence>
<keyword evidence="1" id="KW-0479">Metal-binding</keyword>
<keyword evidence="1" id="KW-0862">Zinc</keyword>
<dbReference type="AlphaFoldDB" id="A0A0K9P6R1"/>
<name>A0A0K9P6R1_ZOSMR</name>
<dbReference type="PANTHER" id="PTHR35744:SF4">
    <property type="entry name" value="OS04G0464600 PROTEIN"/>
    <property type="match status" value="1"/>
</dbReference>
<dbReference type="OMA" id="NEKPNRV"/>
<reference evidence="4" key="1">
    <citation type="journal article" date="2016" name="Nature">
        <title>The genome of the seagrass Zostera marina reveals angiosperm adaptation to the sea.</title>
        <authorList>
            <person name="Olsen J.L."/>
            <person name="Rouze P."/>
            <person name="Verhelst B."/>
            <person name="Lin Y.-C."/>
            <person name="Bayer T."/>
            <person name="Collen J."/>
            <person name="Dattolo E."/>
            <person name="De Paoli E."/>
            <person name="Dittami S."/>
            <person name="Maumus F."/>
            <person name="Michel G."/>
            <person name="Kersting A."/>
            <person name="Lauritano C."/>
            <person name="Lohaus R."/>
            <person name="Toepel M."/>
            <person name="Tonon T."/>
            <person name="Vanneste K."/>
            <person name="Amirebrahimi M."/>
            <person name="Brakel J."/>
            <person name="Bostroem C."/>
            <person name="Chovatia M."/>
            <person name="Grimwood J."/>
            <person name="Jenkins J.W."/>
            <person name="Jueterbock A."/>
            <person name="Mraz A."/>
            <person name="Stam W.T."/>
            <person name="Tice H."/>
            <person name="Bornberg-Bauer E."/>
            <person name="Green P.J."/>
            <person name="Pearson G.A."/>
            <person name="Procaccini G."/>
            <person name="Duarte C.M."/>
            <person name="Schmutz J."/>
            <person name="Reusch T.B.H."/>
            <person name="Van de Peer Y."/>
        </authorList>
    </citation>
    <scope>NUCLEOTIDE SEQUENCE [LARGE SCALE GENOMIC DNA]</scope>
    <source>
        <strain evidence="4">cv. Finnish</strain>
    </source>
</reference>
<dbReference type="PROSITE" id="PS50157">
    <property type="entry name" value="ZINC_FINGER_C2H2_2"/>
    <property type="match status" value="1"/>
</dbReference>
<dbReference type="PROSITE" id="PS00028">
    <property type="entry name" value="ZINC_FINGER_C2H2_1"/>
    <property type="match status" value="1"/>
</dbReference>
<gene>
    <name evidence="3" type="ORF">ZOSMA_38G00290</name>
</gene>
<keyword evidence="1" id="KW-0863">Zinc-finger</keyword>
<protein>
    <submittedName>
        <fullName evidence="3">C2H2 type zinc finger protein</fullName>
    </submittedName>
</protein>
<dbReference type="SMART" id="SM00355">
    <property type="entry name" value="ZnF_C2H2"/>
    <property type="match status" value="1"/>
</dbReference>
<dbReference type="PANTHER" id="PTHR35744">
    <property type="entry name" value="C2H2-TYPE DOMAIN-CONTAINING PROTEIN"/>
    <property type="match status" value="1"/>
</dbReference>
<dbReference type="EMBL" id="LFYR01001193">
    <property type="protein sequence ID" value="KMZ63922.1"/>
    <property type="molecule type" value="Genomic_DNA"/>
</dbReference>
<evidence type="ECO:0000313" key="3">
    <source>
        <dbReference type="EMBL" id="KMZ63922.1"/>
    </source>
</evidence>
<sequence>MLNRLLGLKSKILPTISSSSSRPSVVGVGVALFWDLNYGKPPPHLPIQTTFQYLRIAASRFGTVRLAIAFTSSSHDTRRRSSSTSPTTHQCPICRWKFVDHSELDSHFRDIHEREQSKRLIDVTSAKGFRKIHLSSKIENFKKAARHVAFTGSGSSDPTEELRRAGVRVRKGDLGAMREEILDALGRSGLQCAVLVSDDLGLTDVLKEAKTRGVKTVVVGGDGGVSEKKVELRRCADAAFTWKEVIKGKAMEAAPKIVQRWKDKDLLQRLEWKHNSSDTRA</sequence>
<comment type="caution">
    <text evidence="3">The sequence shown here is derived from an EMBL/GenBank/DDBJ whole genome shotgun (WGS) entry which is preliminary data.</text>
</comment>